<name>A0A0G3EFC1_9BACT</name>
<protein>
    <submittedName>
        <fullName evidence="6">Putative glycosyltransferase</fullName>
    </submittedName>
</protein>
<evidence type="ECO:0000256" key="2">
    <source>
        <dbReference type="ARBA" id="ARBA00022676"/>
    </source>
</evidence>
<reference evidence="6 7" key="2">
    <citation type="journal article" date="2016" name="ISME J.">
        <title>Characterization of the first cultured representative of Verrucomicrobia subdivision 5 indicates the proposal of a novel phylum.</title>
        <authorList>
            <person name="Spring S."/>
            <person name="Bunk B."/>
            <person name="Sproer C."/>
            <person name="Schumann P."/>
            <person name="Rohde M."/>
            <person name="Tindall B.J."/>
            <person name="Klenk H.P."/>
        </authorList>
    </citation>
    <scope>NUCLEOTIDE SEQUENCE [LARGE SCALE GENOMIC DNA]</scope>
    <source>
        <strain evidence="6 7">L21-Fru-AB</strain>
    </source>
</reference>
<proteinExistence type="inferred from homology"/>
<evidence type="ECO:0000313" key="7">
    <source>
        <dbReference type="Proteomes" id="UP000035268"/>
    </source>
</evidence>
<dbReference type="Pfam" id="PF13439">
    <property type="entry name" value="Glyco_transf_4"/>
    <property type="match status" value="1"/>
</dbReference>
<dbReference type="KEGG" id="vbl:L21SP4_00196"/>
<evidence type="ECO:0000259" key="4">
    <source>
        <dbReference type="Pfam" id="PF00534"/>
    </source>
</evidence>
<reference evidence="7" key="1">
    <citation type="submission" date="2015-02" db="EMBL/GenBank/DDBJ databases">
        <title>Description and complete genome sequence of the first cultured representative of the subdivision 5 of the Verrucomicrobia phylum.</title>
        <authorList>
            <person name="Spring S."/>
            <person name="Bunk B."/>
            <person name="Sproer C."/>
            <person name="Klenk H.-P."/>
        </authorList>
    </citation>
    <scope>NUCLEOTIDE SEQUENCE [LARGE SCALE GENOMIC DNA]</scope>
    <source>
        <strain evidence="7">L21-Fru-AB</strain>
    </source>
</reference>
<sequence length="361" mass="40565">MHTPRTIAFWDDPLDPPGGGQFSLLTLLTHLDRDRYRPEVHLFGGPSFRALLAREGIEARRTGLLKSVFYLFRRRPDLVHCNIATSRRAWILALSARLAGVPFVWHVRIIDSAGWKDRWMARLADRIVVISEAVRARFAAERDKTVRIYNGVDMERFARVEAEYAAEEGGAERGFRIGVFSRLDPWKGHELFLDALLKLGEAGPPVEVWIAGEGDPRYRARLEDTVRRHGLTDRVRFLGHREDVPALMRQCDAVVNPSIRPEPFGRTLIEAMASGAAVVATARGGAREVIDPEKDGMLVEPEPGALAAALERLRHDRSMRSRLAANAWNKCAQQFSAEAHARRVMDLYAEMCGDSATEAVR</sequence>
<dbReference type="GO" id="GO:0016757">
    <property type="term" value="F:glycosyltransferase activity"/>
    <property type="evidence" value="ECO:0007669"/>
    <property type="project" value="UniProtKB-KW"/>
</dbReference>
<evidence type="ECO:0000259" key="5">
    <source>
        <dbReference type="Pfam" id="PF13439"/>
    </source>
</evidence>
<keyword evidence="2" id="KW-0328">Glycosyltransferase</keyword>
<dbReference type="PANTHER" id="PTHR12526">
    <property type="entry name" value="GLYCOSYLTRANSFERASE"/>
    <property type="match status" value="1"/>
</dbReference>
<dbReference type="AlphaFoldDB" id="A0A0G3EFC1"/>
<dbReference type="InterPro" id="IPR001296">
    <property type="entry name" value="Glyco_trans_1"/>
</dbReference>
<dbReference type="Proteomes" id="UP000035268">
    <property type="component" value="Chromosome"/>
</dbReference>
<feature type="domain" description="Glycosyltransferase subfamily 4-like N-terminal" evidence="5">
    <location>
        <begin position="19"/>
        <end position="156"/>
    </location>
</feature>
<feature type="domain" description="Glycosyl transferase family 1" evidence="4">
    <location>
        <begin position="172"/>
        <end position="327"/>
    </location>
</feature>
<dbReference type="SUPFAM" id="SSF53756">
    <property type="entry name" value="UDP-Glycosyltransferase/glycogen phosphorylase"/>
    <property type="match status" value="1"/>
</dbReference>
<comment type="similarity">
    <text evidence="1">Belongs to the glycosyltransferase group 1 family. Glycosyltransferase 4 subfamily.</text>
</comment>
<dbReference type="Pfam" id="PF00534">
    <property type="entry name" value="Glycos_transf_1"/>
    <property type="match status" value="1"/>
</dbReference>
<keyword evidence="3 6" id="KW-0808">Transferase</keyword>
<dbReference type="STRING" id="1307763.L21SP4_00196"/>
<dbReference type="Gene3D" id="3.40.50.2000">
    <property type="entry name" value="Glycogen Phosphorylase B"/>
    <property type="match status" value="2"/>
</dbReference>
<dbReference type="CDD" id="cd03801">
    <property type="entry name" value="GT4_PimA-like"/>
    <property type="match status" value="1"/>
</dbReference>
<dbReference type="PANTHER" id="PTHR12526:SF640">
    <property type="entry name" value="COLANIC ACID BIOSYNTHESIS GLYCOSYLTRANSFERASE WCAL-RELATED"/>
    <property type="match status" value="1"/>
</dbReference>
<gene>
    <name evidence="6" type="ORF">L21SP4_00196</name>
</gene>
<organism evidence="6 7">
    <name type="scientific">Kiritimatiella glycovorans</name>
    <dbReference type="NCBI Taxonomy" id="1307763"/>
    <lineage>
        <taxon>Bacteria</taxon>
        <taxon>Pseudomonadati</taxon>
        <taxon>Kiritimatiellota</taxon>
        <taxon>Kiritimatiellia</taxon>
        <taxon>Kiritimatiellales</taxon>
        <taxon>Kiritimatiellaceae</taxon>
        <taxon>Kiritimatiella</taxon>
    </lineage>
</organism>
<evidence type="ECO:0000256" key="3">
    <source>
        <dbReference type="ARBA" id="ARBA00022679"/>
    </source>
</evidence>
<dbReference type="EMBL" id="CP010904">
    <property type="protein sequence ID" value="AKJ63480.1"/>
    <property type="molecule type" value="Genomic_DNA"/>
</dbReference>
<dbReference type="PATRIC" id="fig|1609981.3.peg.208"/>
<evidence type="ECO:0000256" key="1">
    <source>
        <dbReference type="ARBA" id="ARBA00009481"/>
    </source>
</evidence>
<evidence type="ECO:0000313" key="6">
    <source>
        <dbReference type="EMBL" id="AKJ63480.1"/>
    </source>
</evidence>
<accession>A0A0G3EFC1</accession>
<keyword evidence="7" id="KW-1185">Reference proteome</keyword>
<dbReference type="InterPro" id="IPR028098">
    <property type="entry name" value="Glyco_trans_4-like_N"/>
</dbReference>